<protein>
    <submittedName>
        <fullName evidence="2">DNA-binding protein</fullName>
    </submittedName>
</protein>
<organism evidence="2 3">
    <name type="scientific">Priestia flexa</name>
    <dbReference type="NCBI Taxonomy" id="86664"/>
    <lineage>
        <taxon>Bacteria</taxon>
        <taxon>Bacillati</taxon>
        <taxon>Bacillota</taxon>
        <taxon>Bacilli</taxon>
        <taxon>Bacillales</taxon>
        <taxon>Bacillaceae</taxon>
        <taxon>Priestia</taxon>
    </lineage>
</organism>
<keyword evidence="2" id="KW-0238">DNA-binding</keyword>
<name>A0A8I1SPW6_9BACI</name>
<evidence type="ECO:0000256" key="1">
    <source>
        <dbReference type="SAM" id="Phobius"/>
    </source>
</evidence>
<dbReference type="AlphaFoldDB" id="A0A8I1SPW6"/>
<sequence length="98" mass="11665">MDISFFWLAIGLAAFGYFIGDGLKNFGKPKEKTTYPYLIKERDLHYHFSLTREEMQELLSKYPDAPKIELKGKTYYPHHQFVEWLSSADLYTNNKHRE</sequence>
<dbReference type="KEGG" id="bfx:BC359_18915"/>
<keyword evidence="1" id="KW-1133">Transmembrane helix</keyword>
<feature type="transmembrane region" description="Helical" evidence="1">
    <location>
        <begin position="6"/>
        <end position="23"/>
    </location>
</feature>
<keyword evidence="1" id="KW-0812">Transmembrane</keyword>
<evidence type="ECO:0000313" key="2">
    <source>
        <dbReference type="EMBL" id="MBN8252816.1"/>
    </source>
</evidence>
<reference evidence="2" key="1">
    <citation type="submission" date="2020-12" db="EMBL/GenBank/DDBJ databases">
        <title>PHA producing bacteria isolated from mangrove.</title>
        <authorList>
            <person name="Zheng W."/>
            <person name="Yu S."/>
            <person name="Huang Y."/>
        </authorList>
    </citation>
    <scope>NUCLEOTIDE SEQUENCE</scope>
    <source>
        <strain evidence="2">GN22-4</strain>
    </source>
</reference>
<dbReference type="Proteomes" id="UP000664578">
    <property type="component" value="Unassembled WGS sequence"/>
</dbReference>
<dbReference type="GO" id="GO:0003677">
    <property type="term" value="F:DNA binding"/>
    <property type="evidence" value="ECO:0007669"/>
    <property type="project" value="UniProtKB-KW"/>
</dbReference>
<comment type="caution">
    <text evidence="2">The sequence shown here is derived from an EMBL/GenBank/DDBJ whole genome shotgun (WGS) entry which is preliminary data.</text>
</comment>
<keyword evidence="1" id="KW-0472">Membrane</keyword>
<dbReference type="EMBL" id="JAEMWV010000007">
    <property type="protein sequence ID" value="MBN8252816.1"/>
    <property type="molecule type" value="Genomic_DNA"/>
</dbReference>
<dbReference type="GeneID" id="93680820"/>
<accession>A0A8I1SPW6</accession>
<proteinExistence type="predicted"/>
<gene>
    <name evidence="2" type="ORF">JF537_14640</name>
</gene>
<evidence type="ECO:0000313" key="3">
    <source>
        <dbReference type="Proteomes" id="UP000664578"/>
    </source>
</evidence>
<dbReference type="RefSeq" id="WP_078990379.1">
    <property type="nucleotide sequence ID" value="NZ_CM125968.1"/>
</dbReference>